<reference evidence="1 2" key="1">
    <citation type="journal article" date="2013" name="Genome Announc.">
        <title>Draft genome sequence of MKD8, a conjugal recipient Mycobacterium smegmatis strain.</title>
        <authorList>
            <person name="Gray T.A."/>
            <person name="Palumbo M.J."/>
            <person name="Derbyshire K.M."/>
        </authorList>
    </citation>
    <scope>NUCLEOTIDE SEQUENCE [LARGE SCALE GENOMIC DNA]</scope>
    <source>
        <strain evidence="1 2">MKD8</strain>
    </source>
</reference>
<protein>
    <submittedName>
        <fullName evidence="1">Uncharacterized protein</fullName>
    </submittedName>
</protein>
<organism evidence="1 2">
    <name type="scientific">Mycolicibacterium smegmatis (strain MKD8)</name>
    <name type="common">Mycobacterium smegmatis</name>
    <dbReference type="NCBI Taxonomy" id="1214915"/>
    <lineage>
        <taxon>Bacteria</taxon>
        <taxon>Bacillati</taxon>
        <taxon>Actinomycetota</taxon>
        <taxon>Actinomycetes</taxon>
        <taxon>Mycobacteriales</taxon>
        <taxon>Mycobacteriaceae</taxon>
        <taxon>Mycolicibacterium</taxon>
    </lineage>
</organism>
<evidence type="ECO:0000313" key="2">
    <source>
        <dbReference type="Proteomes" id="UP000011200"/>
    </source>
</evidence>
<dbReference type="Pfam" id="PF26137">
    <property type="entry name" value="Toxin_SdpC"/>
    <property type="match status" value="1"/>
</dbReference>
<dbReference type="Proteomes" id="UP000011200">
    <property type="component" value="Chromosome"/>
</dbReference>
<dbReference type="InterPro" id="IPR023888">
    <property type="entry name" value="SdpC-like"/>
</dbReference>
<sequence>MDRIQAADPNYFTRFADAITSGNPFAVSDTLVGVEDQLRKVGLRPDTIATRSPVNYQFNMNVHTNINLVLNENLVVMMNAVTVTAKPASLTDAFQRELMVGEIAATLRA</sequence>
<reference evidence="2" key="2">
    <citation type="submission" date="2018-03" db="EMBL/GenBank/DDBJ databases">
        <authorList>
            <person name="Derbyshire K."/>
            <person name="Gray T.A."/>
            <person name="Champion M."/>
        </authorList>
    </citation>
    <scope>NUCLEOTIDE SEQUENCE [LARGE SCALE GENOMIC DNA]</scope>
    <source>
        <strain evidence="2">MKD8</strain>
    </source>
</reference>
<gene>
    <name evidence="1" type="ORF">D806_046300</name>
</gene>
<dbReference type="AlphaFoldDB" id="A0A2U9PUV9"/>
<evidence type="ECO:0000313" key="1">
    <source>
        <dbReference type="EMBL" id="AWT55589.1"/>
    </source>
</evidence>
<accession>A0A2U9PUV9</accession>
<name>A0A2U9PUV9_MYCSE</name>
<dbReference type="EMBL" id="CP027541">
    <property type="protein sequence ID" value="AWT55589.1"/>
    <property type="molecule type" value="Genomic_DNA"/>
</dbReference>
<proteinExistence type="predicted"/>